<feature type="domain" description="DinB-like" evidence="1">
    <location>
        <begin position="37"/>
        <end position="165"/>
    </location>
</feature>
<name>A0ABT5S732_9FLAO</name>
<dbReference type="Gene3D" id="1.20.120.450">
    <property type="entry name" value="dinb family like domain"/>
    <property type="match status" value="1"/>
</dbReference>
<sequence length="183" mass="21296">MTRQDLQPNEYNEYYARYINSVSGDTDLKTGLEFDKKMVIDFFSSLPEEKLEYRYQPEKWTIKEILQHIIDTERIFMYRLLCISRNDKTALPGYEQDDYIVPSEANKKTLAELIHEFTVTRLYTINLIDSISDENLKNMGTASGSPMSARACAFLLLGHSLWHINVVKKGIYNARVKTKLRAL</sequence>
<dbReference type="RefSeq" id="WP_265724122.1">
    <property type="nucleotide sequence ID" value="NZ_JAOSLC020000002.1"/>
</dbReference>
<reference evidence="2" key="1">
    <citation type="submission" date="2023-02" db="EMBL/GenBank/DDBJ databases">
        <title>Polaribacter ponticola sp. nov., isolated from seawater.</title>
        <authorList>
            <person name="Baek J.H."/>
            <person name="Kim J.M."/>
            <person name="Choi D.G."/>
            <person name="Jeon C.O."/>
        </authorList>
    </citation>
    <scope>NUCLEOTIDE SEQUENCE</scope>
    <source>
        <strain evidence="2">MSW5</strain>
    </source>
</reference>
<protein>
    <submittedName>
        <fullName evidence="2">DinB family protein</fullName>
    </submittedName>
</protein>
<evidence type="ECO:0000313" key="2">
    <source>
        <dbReference type="EMBL" id="MDD7913157.1"/>
    </source>
</evidence>
<keyword evidence="3" id="KW-1185">Reference proteome</keyword>
<comment type="caution">
    <text evidence="2">The sequence shown here is derived from an EMBL/GenBank/DDBJ whole genome shotgun (WGS) entry which is preliminary data.</text>
</comment>
<dbReference type="Proteomes" id="UP001151478">
    <property type="component" value="Unassembled WGS sequence"/>
</dbReference>
<dbReference type="InterPro" id="IPR024775">
    <property type="entry name" value="DinB-like"/>
</dbReference>
<dbReference type="Pfam" id="PF12867">
    <property type="entry name" value="DinB_2"/>
    <property type="match status" value="1"/>
</dbReference>
<proteinExistence type="predicted"/>
<organism evidence="2 3">
    <name type="scientific">Polaribacter ponticola</name>
    <dbReference type="NCBI Taxonomy" id="2978475"/>
    <lineage>
        <taxon>Bacteria</taxon>
        <taxon>Pseudomonadati</taxon>
        <taxon>Bacteroidota</taxon>
        <taxon>Flavobacteriia</taxon>
        <taxon>Flavobacteriales</taxon>
        <taxon>Flavobacteriaceae</taxon>
    </lineage>
</organism>
<evidence type="ECO:0000313" key="3">
    <source>
        <dbReference type="Proteomes" id="UP001151478"/>
    </source>
</evidence>
<dbReference type="InterPro" id="IPR034660">
    <property type="entry name" value="DinB/YfiT-like"/>
</dbReference>
<evidence type="ECO:0000259" key="1">
    <source>
        <dbReference type="Pfam" id="PF12867"/>
    </source>
</evidence>
<dbReference type="EMBL" id="JAOSLC020000002">
    <property type="protein sequence ID" value="MDD7913157.1"/>
    <property type="molecule type" value="Genomic_DNA"/>
</dbReference>
<accession>A0ABT5S732</accession>
<dbReference type="SUPFAM" id="SSF109854">
    <property type="entry name" value="DinB/YfiT-like putative metalloenzymes"/>
    <property type="match status" value="1"/>
</dbReference>
<gene>
    <name evidence="2" type="ORF">N5A56_001315</name>
</gene>